<dbReference type="EMBL" id="KV925189">
    <property type="protein sequence ID" value="PIO36114.1"/>
    <property type="molecule type" value="Genomic_DNA"/>
</dbReference>
<dbReference type="SUPFAM" id="SSF48264">
    <property type="entry name" value="Cytochrome P450"/>
    <property type="match status" value="1"/>
</dbReference>
<evidence type="ECO:0000256" key="7">
    <source>
        <dbReference type="RuleBase" id="RU000461"/>
    </source>
</evidence>
<evidence type="ECO:0000313" key="9">
    <source>
        <dbReference type="Proteomes" id="UP000228934"/>
    </source>
</evidence>
<comment type="similarity">
    <text evidence="2 7">Belongs to the cytochrome P450 family.</text>
</comment>
<dbReference type="Pfam" id="PF00067">
    <property type="entry name" value="p450"/>
    <property type="match status" value="1"/>
</dbReference>
<proteinExistence type="inferred from homology"/>
<accession>A0A2G9S7Q1</accession>
<gene>
    <name evidence="8" type="ORF">AB205_0174080</name>
</gene>
<reference evidence="9" key="1">
    <citation type="journal article" date="2017" name="Nat. Commun.">
        <title>The North American bullfrog draft genome provides insight into hormonal regulation of long noncoding RNA.</title>
        <authorList>
            <person name="Hammond S.A."/>
            <person name="Warren R.L."/>
            <person name="Vandervalk B.P."/>
            <person name="Kucuk E."/>
            <person name="Khan H."/>
            <person name="Gibb E.A."/>
            <person name="Pandoh P."/>
            <person name="Kirk H."/>
            <person name="Zhao Y."/>
            <person name="Jones M."/>
            <person name="Mungall A.J."/>
            <person name="Coope R."/>
            <person name="Pleasance S."/>
            <person name="Moore R.A."/>
            <person name="Holt R.A."/>
            <person name="Round J.M."/>
            <person name="Ohora S."/>
            <person name="Walle B.V."/>
            <person name="Veldhoen N."/>
            <person name="Helbing C.C."/>
            <person name="Birol I."/>
        </authorList>
    </citation>
    <scope>NUCLEOTIDE SEQUENCE [LARGE SCALE GENOMIC DNA]</scope>
</reference>
<feature type="binding site" description="axial binding residue" evidence="6">
    <location>
        <position position="57"/>
    </location>
    <ligand>
        <name>heme</name>
        <dbReference type="ChEBI" id="CHEBI:30413"/>
    </ligand>
    <ligandPart>
        <name>Fe</name>
        <dbReference type="ChEBI" id="CHEBI:18248"/>
    </ligandPart>
</feature>
<evidence type="ECO:0000256" key="4">
    <source>
        <dbReference type="ARBA" id="ARBA00022723"/>
    </source>
</evidence>
<evidence type="ECO:0000256" key="6">
    <source>
        <dbReference type="PIRSR" id="PIRSR602401-1"/>
    </source>
</evidence>
<keyword evidence="4 6" id="KW-0479">Metal-binding</keyword>
<organism evidence="8 9">
    <name type="scientific">Aquarana catesbeiana</name>
    <name type="common">American bullfrog</name>
    <name type="synonym">Rana catesbeiana</name>
    <dbReference type="NCBI Taxonomy" id="8400"/>
    <lineage>
        <taxon>Eukaryota</taxon>
        <taxon>Metazoa</taxon>
        <taxon>Chordata</taxon>
        <taxon>Craniata</taxon>
        <taxon>Vertebrata</taxon>
        <taxon>Euteleostomi</taxon>
        <taxon>Amphibia</taxon>
        <taxon>Batrachia</taxon>
        <taxon>Anura</taxon>
        <taxon>Neobatrachia</taxon>
        <taxon>Ranoidea</taxon>
        <taxon>Ranidae</taxon>
        <taxon>Aquarana</taxon>
    </lineage>
</organism>
<dbReference type="OrthoDB" id="2789670at2759"/>
<dbReference type="GO" id="GO:0016712">
    <property type="term" value="F:oxidoreductase activity, acting on paired donors, with incorporation or reduction of molecular oxygen, reduced flavin or flavoprotein as one donor, and incorporation of one atom of oxygen"/>
    <property type="evidence" value="ECO:0007669"/>
    <property type="project" value="TreeGrafter"/>
</dbReference>
<dbReference type="InterPro" id="IPR050182">
    <property type="entry name" value="Cytochrome_P450_fam2"/>
</dbReference>
<dbReference type="Proteomes" id="UP000228934">
    <property type="component" value="Unassembled WGS sequence"/>
</dbReference>
<keyword evidence="7" id="KW-0560">Oxidoreductase</keyword>
<dbReference type="InterPro" id="IPR036396">
    <property type="entry name" value="Cyt_P450_sf"/>
</dbReference>
<dbReference type="GO" id="GO:0019373">
    <property type="term" value="P:epoxygenase P450 pathway"/>
    <property type="evidence" value="ECO:0007669"/>
    <property type="project" value="TreeGrafter"/>
</dbReference>
<dbReference type="InterPro" id="IPR017972">
    <property type="entry name" value="Cyt_P450_CS"/>
</dbReference>
<evidence type="ECO:0000256" key="1">
    <source>
        <dbReference type="ARBA" id="ARBA00001971"/>
    </source>
</evidence>
<protein>
    <submittedName>
        <fullName evidence="8">Uncharacterized protein</fullName>
    </submittedName>
</protein>
<keyword evidence="9" id="KW-1185">Reference proteome</keyword>
<keyword evidence="3 6" id="KW-0349">Heme</keyword>
<dbReference type="PANTHER" id="PTHR24300">
    <property type="entry name" value="CYTOCHROME P450 508A4-RELATED"/>
    <property type="match status" value="1"/>
</dbReference>
<name>A0A2G9S7Q1_AQUCT</name>
<dbReference type="GO" id="GO:0005737">
    <property type="term" value="C:cytoplasm"/>
    <property type="evidence" value="ECO:0007669"/>
    <property type="project" value="TreeGrafter"/>
</dbReference>
<evidence type="ECO:0000256" key="3">
    <source>
        <dbReference type="ARBA" id="ARBA00022617"/>
    </source>
</evidence>
<dbReference type="GO" id="GO:0005506">
    <property type="term" value="F:iron ion binding"/>
    <property type="evidence" value="ECO:0007669"/>
    <property type="project" value="InterPro"/>
</dbReference>
<dbReference type="InterPro" id="IPR001128">
    <property type="entry name" value="Cyt_P450"/>
</dbReference>
<evidence type="ECO:0000256" key="2">
    <source>
        <dbReference type="ARBA" id="ARBA00010617"/>
    </source>
</evidence>
<dbReference type="GO" id="GO:0020037">
    <property type="term" value="F:heme binding"/>
    <property type="evidence" value="ECO:0007669"/>
    <property type="project" value="InterPro"/>
</dbReference>
<evidence type="ECO:0000313" key="8">
    <source>
        <dbReference type="EMBL" id="PIO36114.1"/>
    </source>
</evidence>
<evidence type="ECO:0000256" key="5">
    <source>
        <dbReference type="ARBA" id="ARBA00023004"/>
    </source>
</evidence>
<dbReference type="GO" id="GO:0006805">
    <property type="term" value="P:xenobiotic metabolic process"/>
    <property type="evidence" value="ECO:0007669"/>
    <property type="project" value="TreeGrafter"/>
</dbReference>
<dbReference type="PANTHER" id="PTHR24300:SF405">
    <property type="entry name" value="CYTOCHROME P450 2G1"/>
    <property type="match status" value="1"/>
</dbReference>
<comment type="cofactor">
    <cofactor evidence="1 6">
        <name>heme</name>
        <dbReference type="ChEBI" id="CHEBI:30413"/>
    </cofactor>
</comment>
<dbReference type="GO" id="GO:0008392">
    <property type="term" value="F:arachidonate epoxygenase activity"/>
    <property type="evidence" value="ECO:0007669"/>
    <property type="project" value="TreeGrafter"/>
</dbReference>
<sequence length="112" mass="12787">MIPGQGTTVFPMLTTVLKDEKYFKNPQTFDPKHFLDDKGNLKKIEAFIPFSLGKRNCLGEGLARMEIFLFLTYILQMFDLKCNTDPEEIDISPVPNSGSFTARPYTISMSQR</sequence>
<dbReference type="PRINTS" id="PR00463">
    <property type="entry name" value="EP450I"/>
</dbReference>
<dbReference type="AlphaFoldDB" id="A0A2G9S7Q1"/>
<keyword evidence="5 6" id="KW-0408">Iron</keyword>
<dbReference type="PROSITE" id="PS00086">
    <property type="entry name" value="CYTOCHROME_P450"/>
    <property type="match status" value="1"/>
</dbReference>
<keyword evidence="7" id="KW-0503">Monooxygenase</keyword>
<dbReference type="InterPro" id="IPR002401">
    <property type="entry name" value="Cyt_P450_E_grp-I"/>
</dbReference>
<dbReference type="Gene3D" id="1.10.630.10">
    <property type="entry name" value="Cytochrome P450"/>
    <property type="match status" value="1"/>
</dbReference>